<reference evidence="1 2" key="1">
    <citation type="submission" date="2019-03" db="EMBL/GenBank/DDBJ databases">
        <title>Genomic Encyclopedia of Type Strains, Phase IV (KMG-IV): sequencing the most valuable type-strain genomes for metagenomic binning, comparative biology and taxonomic classification.</title>
        <authorList>
            <person name="Goeker M."/>
        </authorList>
    </citation>
    <scope>NUCLEOTIDE SEQUENCE [LARGE SCALE GENOMIC DNA]</scope>
    <source>
        <strain evidence="1 2">DSM 45361</strain>
    </source>
</reference>
<evidence type="ECO:0000313" key="1">
    <source>
        <dbReference type="EMBL" id="TDQ05455.1"/>
    </source>
</evidence>
<dbReference type="InterPro" id="IPR036291">
    <property type="entry name" value="NAD(P)-bd_dom_sf"/>
</dbReference>
<dbReference type="AlphaFoldDB" id="A0A4V3D0E1"/>
<keyword evidence="2" id="KW-1185">Reference proteome</keyword>
<dbReference type="SUPFAM" id="SSF51735">
    <property type="entry name" value="NAD(P)-binding Rossmann-fold domains"/>
    <property type="match status" value="1"/>
</dbReference>
<comment type="caution">
    <text evidence="1">The sequence shown here is derived from an EMBL/GenBank/DDBJ whole genome shotgun (WGS) entry which is preliminary data.</text>
</comment>
<gene>
    <name evidence="1" type="ORF">EV186_1011426</name>
</gene>
<dbReference type="RefSeq" id="WP_166659044.1">
    <property type="nucleotide sequence ID" value="NZ_SNXZ01000001.1"/>
</dbReference>
<organism evidence="1 2">
    <name type="scientific">Labedaea rhizosphaerae</name>
    <dbReference type="NCBI Taxonomy" id="598644"/>
    <lineage>
        <taxon>Bacteria</taxon>
        <taxon>Bacillati</taxon>
        <taxon>Actinomycetota</taxon>
        <taxon>Actinomycetes</taxon>
        <taxon>Pseudonocardiales</taxon>
        <taxon>Pseudonocardiaceae</taxon>
        <taxon>Labedaea</taxon>
    </lineage>
</organism>
<evidence type="ECO:0000313" key="2">
    <source>
        <dbReference type="Proteomes" id="UP000295444"/>
    </source>
</evidence>
<proteinExistence type="predicted"/>
<name>A0A4V3D0E1_LABRH</name>
<accession>A0A4V3D0E1</accession>
<dbReference type="EMBL" id="SNXZ01000001">
    <property type="protein sequence ID" value="TDQ05455.1"/>
    <property type="molecule type" value="Genomic_DNA"/>
</dbReference>
<dbReference type="Proteomes" id="UP000295444">
    <property type="component" value="Unassembled WGS sequence"/>
</dbReference>
<sequence>MGRSVPIIHREAAADPQVLLADPRRALAELGWEPRRSSLDSIVEHAWRSK</sequence>
<dbReference type="Gene3D" id="3.90.25.10">
    <property type="entry name" value="UDP-galactose 4-epimerase, domain 1"/>
    <property type="match status" value="1"/>
</dbReference>
<protein>
    <submittedName>
        <fullName evidence="1">Uncharacterized protein</fullName>
    </submittedName>
</protein>